<reference evidence="2" key="1">
    <citation type="submission" date="2020-04" db="EMBL/GenBank/DDBJ databases">
        <title>Draft genome resource of the tomato pathogen Pseudocercospora fuligena.</title>
        <authorList>
            <person name="Zaccaron A."/>
        </authorList>
    </citation>
    <scope>NUCLEOTIDE SEQUENCE</scope>
    <source>
        <strain evidence="2">PF001</strain>
    </source>
</reference>
<organism evidence="2 3">
    <name type="scientific">Pseudocercospora fuligena</name>
    <dbReference type="NCBI Taxonomy" id="685502"/>
    <lineage>
        <taxon>Eukaryota</taxon>
        <taxon>Fungi</taxon>
        <taxon>Dikarya</taxon>
        <taxon>Ascomycota</taxon>
        <taxon>Pezizomycotina</taxon>
        <taxon>Dothideomycetes</taxon>
        <taxon>Dothideomycetidae</taxon>
        <taxon>Mycosphaerellales</taxon>
        <taxon>Mycosphaerellaceae</taxon>
        <taxon>Pseudocercospora</taxon>
    </lineage>
</organism>
<accession>A0A8H6RED2</accession>
<sequence>MLYTCLIMLSLWKIPSSKTPKMRWWSGGTGSRERAALKELIINRAELRYPSVVQPSDAGPFTIRVIRYDGPEVCVYKAVLSSYLGVKLCESKIKSSKVKALEDLARILEWRDW</sequence>
<dbReference type="OrthoDB" id="10350896at2759"/>
<evidence type="ECO:0000313" key="2">
    <source>
        <dbReference type="EMBL" id="KAF7188511.1"/>
    </source>
</evidence>
<keyword evidence="1" id="KW-0732">Signal</keyword>
<proteinExistence type="predicted"/>
<comment type="caution">
    <text evidence="2">The sequence shown here is derived from an EMBL/GenBank/DDBJ whole genome shotgun (WGS) entry which is preliminary data.</text>
</comment>
<dbReference type="EMBL" id="JABCIY010000209">
    <property type="protein sequence ID" value="KAF7188511.1"/>
    <property type="molecule type" value="Genomic_DNA"/>
</dbReference>
<feature type="signal peptide" evidence="1">
    <location>
        <begin position="1"/>
        <end position="17"/>
    </location>
</feature>
<dbReference type="Proteomes" id="UP000660729">
    <property type="component" value="Unassembled WGS sequence"/>
</dbReference>
<evidence type="ECO:0000256" key="1">
    <source>
        <dbReference type="SAM" id="SignalP"/>
    </source>
</evidence>
<protein>
    <recommendedName>
        <fullName evidence="4">DRBM domain-containing protein</fullName>
    </recommendedName>
</protein>
<gene>
    <name evidence="2" type="ORF">HII31_10173</name>
</gene>
<evidence type="ECO:0008006" key="4">
    <source>
        <dbReference type="Google" id="ProtNLM"/>
    </source>
</evidence>
<feature type="chain" id="PRO_5034743068" description="DRBM domain-containing protein" evidence="1">
    <location>
        <begin position="18"/>
        <end position="113"/>
    </location>
</feature>
<keyword evidence="3" id="KW-1185">Reference proteome</keyword>
<name>A0A8H6RED2_9PEZI</name>
<dbReference type="AlphaFoldDB" id="A0A8H6RED2"/>
<evidence type="ECO:0000313" key="3">
    <source>
        <dbReference type="Proteomes" id="UP000660729"/>
    </source>
</evidence>